<dbReference type="STRING" id="62708.A0A420I618"/>
<reference evidence="1 2" key="1">
    <citation type="journal article" date="2018" name="BMC Genomics">
        <title>Comparative genome analyses reveal sequence features reflecting distinct modes of host-adaptation between dicot and monocot powdery mildew.</title>
        <authorList>
            <person name="Wu Y."/>
            <person name="Ma X."/>
            <person name="Pan Z."/>
            <person name="Kale S.D."/>
            <person name="Song Y."/>
            <person name="King H."/>
            <person name="Zhang Q."/>
            <person name="Presley C."/>
            <person name="Deng X."/>
            <person name="Wei C.I."/>
            <person name="Xiao S."/>
        </authorList>
    </citation>
    <scope>NUCLEOTIDE SEQUENCE [LARGE SCALE GENOMIC DNA]</scope>
    <source>
        <strain evidence="1">UMSG3</strain>
    </source>
</reference>
<dbReference type="Gene3D" id="1.10.510.10">
    <property type="entry name" value="Transferase(Phosphotransferase) domain 1"/>
    <property type="match status" value="2"/>
</dbReference>
<name>A0A420I618_9PEZI</name>
<proteinExistence type="predicted"/>
<dbReference type="Proteomes" id="UP000283383">
    <property type="component" value="Unassembled WGS sequence"/>
</dbReference>
<organism evidence="1 2">
    <name type="scientific">Golovinomyces cichoracearum</name>
    <dbReference type="NCBI Taxonomy" id="62708"/>
    <lineage>
        <taxon>Eukaryota</taxon>
        <taxon>Fungi</taxon>
        <taxon>Dikarya</taxon>
        <taxon>Ascomycota</taxon>
        <taxon>Pezizomycotina</taxon>
        <taxon>Leotiomycetes</taxon>
        <taxon>Erysiphales</taxon>
        <taxon>Erysiphaceae</taxon>
        <taxon>Golovinomyces</taxon>
    </lineage>
</organism>
<dbReference type="AlphaFoldDB" id="A0A420I618"/>
<dbReference type="PANTHER" id="PTHR11909">
    <property type="entry name" value="CASEIN KINASE-RELATED"/>
    <property type="match status" value="1"/>
</dbReference>
<dbReference type="InterPro" id="IPR050235">
    <property type="entry name" value="CK1_Ser-Thr_kinase"/>
</dbReference>
<feature type="non-terminal residue" evidence="1">
    <location>
        <position position="130"/>
    </location>
</feature>
<sequence>MEISVYKRMAGNEGFAKMHYFGSFQGWLALVIEMLGRDLESIFVKCGRHFNHKTNVYIALQLIRRFQDLHGFGIDGNHRHCPPGKTNELVGTVRYMSVNAHLGKRQSRRDDLESLGYVFLYFLKGGHLPW</sequence>
<keyword evidence="1" id="KW-0418">Kinase</keyword>
<gene>
    <name evidence="1" type="ORF">GcM3_125031</name>
</gene>
<dbReference type="GO" id="GO:0016301">
    <property type="term" value="F:kinase activity"/>
    <property type="evidence" value="ECO:0007669"/>
    <property type="project" value="UniProtKB-KW"/>
</dbReference>
<protein>
    <submittedName>
        <fullName evidence="1">Casein kinase I gamma</fullName>
    </submittedName>
</protein>
<accession>A0A420I618</accession>
<comment type="caution">
    <text evidence="1">The sequence shown here is derived from an EMBL/GenBank/DDBJ whole genome shotgun (WGS) entry which is preliminary data.</text>
</comment>
<dbReference type="SUPFAM" id="SSF56112">
    <property type="entry name" value="Protein kinase-like (PK-like)"/>
    <property type="match status" value="1"/>
</dbReference>
<evidence type="ECO:0000313" key="2">
    <source>
        <dbReference type="Proteomes" id="UP000283383"/>
    </source>
</evidence>
<dbReference type="InterPro" id="IPR011009">
    <property type="entry name" value="Kinase-like_dom_sf"/>
</dbReference>
<keyword evidence="2" id="KW-1185">Reference proteome</keyword>
<evidence type="ECO:0000313" key="1">
    <source>
        <dbReference type="EMBL" id="RKF65153.1"/>
    </source>
</evidence>
<keyword evidence="1" id="KW-0808">Transferase</keyword>
<dbReference type="EMBL" id="MCBQ01012568">
    <property type="protein sequence ID" value="RKF65153.1"/>
    <property type="molecule type" value="Genomic_DNA"/>
</dbReference>